<accession>V4HJ02</accession>
<dbReference type="Proteomes" id="UP000017840">
    <property type="component" value="Unassembled WGS sequence"/>
</dbReference>
<keyword evidence="3" id="KW-0328">Glycosyltransferase</keyword>
<gene>
    <name evidence="3" type="ORF">K933_11851</name>
</gene>
<dbReference type="eggNOG" id="arCOG00562">
    <property type="taxonomic scope" value="Archaea"/>
</dbReference>
<evidence type="ECO:0000256" key="1">
    <source>
        <dbReference type="SAM" id="Phobius"/>
    </source>
</evidence>
<organism evidence="3 4">
    <name type="scientific">Candidatus Halobonum tyrrellensis G22</name>
    <dbReference type="NCBI Taxonomy" id="1324957"/>
    <lineage>
        <taxon>Archaea</taxon>
        <taxon>Methanobacteriati</taxon>
        <taxon>Methanobacteriota</taxon>
        <taxon>Stenosarchaea group</taxon>
        <taxon>Halobacteria</taxon>
        <taxon>Halobacteriales</taxon>
        <taxon>Haloferacaceae</taxon>
        <taxon>Candidatus Halobonum</taxon>
    </lineage>
</organism>
<dbReference type="AlphaFoldDB" id="V4HJ02"/>
<feature type="transmembrane region" description="Helical" evidence="1">
    <location>
        <begin position="159"/>
        <end position="177"/>
    </location>
</feature>
<reference evidence="3 4" key="1">
    <citation type="journal article" date="2013" name="Genome Announc.">
        <title>Draft Genome Sequence of 'Candidatus Halobonum tyrrellensis' Strain G22, Isolated from the Hypersaline Waters of Lake Tyrrell, Australia.</title>
        <authorList>
            <person name="Ugalde J.A."/>
            <person name="Narasingarao P."/>
            <person name="Kuo S."/>
            <person name="Podell S."/>
            <person name="Allen E.E."/>
        </authorList>
    </citation>
    <scope>NUCLEOTIDE SEQUENCE [LARGE SCALE GENOMIC DNA]</scope>
    <source>
        <strain evidence="3 4">G22</strain>
    </source>
</reference>
<dbReference type="InterPro" id="IPR038731">
    <property type="entry name" value="RgtA/B/C-like"/>
</dbReference>
<name>V4HJ02_9EURY</name>
<dbReference type="GO" id="GO:0016757">
    <property type="term" value="F:glycosyltransferase activity"/>
    <property type="evidence" value="ECO:0007669"/>
    <property type="project" value="UniProtKB-KW"/>
</dbReference>
<keyword evidence="4" id="KW-1185">Reference proteome</keyword>
<feature type="domain" description="Glycosyltransferase RgtA/B/C/D-like" evidence="2">
    <location>
        <begin position="44"/>
        <end position="166"/>
    </location>
</feature>
<protein>
    <submittedName>
        <fullName evidence="3">Membrane-bound mannosyltransferase</fullName>
    </submittedName>
</protein>
<evidence type="ECO:0000313" key="4">
    <source>
        <dbReference type="Proteomes" id="UP000017840"/>
    </source>
</evidence>
<dbReference type="InterPro" id="IPR019962">
    <property type="entry name" value="CHP03663"/>
</dbReference>
<keyword evidence="3" id="KW-0808">Transferase</keyword>
<dbReference type="Pfam" id="PF13231">
    <property type="entry name" value="PMT_2"/>
    <property type="match status" value="1"/>
</dbReference>
<sequence length="202" mass="21533">MFVGLVARLYGLGARSMHFDEARVGYWTLRYLETGYYAYRPIVHGPFLELATAPVLDALGPSDFAVRLLPALLGACLPLAALGFRDALDDAETVALAGFLAVNPLLLLFSRFFRADVPLATFAFGAVALGYRGFRTGRRRDLIAAGPLAGLALTTKENALVYLLCVAGAAGVALAVLRLRGRRRGGRVDPGTTAAAREPRGP</sequence>
<dbReference type="STRING" id="1324957.K933_11851"/>
<dbReference type="PANTHER" id="PTHR41710:SF2">
    <property type="entry name" value="GLYCOSYL TRANSFERASE FAMILY 39_83 DOMAIN-CONTAINING PROTEIN"/>
    <property type="match status" value="1"/>
</dbReference>
<comment type="caution">
    <text evidence="3">The sequence shown here is derived from an EMBL/GenBank/DDBJ whole genome shotgun (WGS) entry which is preliminary data.</text>
</comment>
<proteinExistence type="predicted"/>
<dbReference type="NCBIfam" id="TIGR03663">
    <property type="entry name" value="flippase activity-associated protein Agl23"/>
    <property type="match status" value="1"/>
</dbReference>
<keyword evidence="1" id="KW-1133">Transmembrane helix</keyword>
<dbReference type="EMBL" id="ASGZ01000039">
    <property type="protein sequence ID" value="ESP87884.1"/>
    <property type="molecule type" value="Genomic_DNA"/>
</dbReference>
<keyword evidence="1" id="KW-0472">Membrane</keyword>
<keyword evidence="1" id="KW-0812">Transmembrane</keyword>
<evidence type="ECO:0000313" key="3">
    <source>
        <dbReference type="EMBL" id="ESP87884.1"/>
    </source>
</evidence>
<evidence type="ECO:0000259" key="2">
    <source>
        <dbReference type="Pfam" id="PF13231"/>
    </source>
</evidence>
<dbReference type="PANTHER" id="PTHR41710">
    <property type="entry name" value="GLYCOSYL TRANSFERASE, FAMILY 39"/>
    <property type="match status" value="1"/>
</dbReference>
<feature type="non-terminal residue" evidence="3">
    <location>
        <position position="202"/>
    </location>
</feature>